<dbReference type="InterPro" id="IPR035994">
    <property type="entry name" value="Nucleoside_phosphorylase_sf"/>
</dbReference>
<dbReference type="Pfam" id="PF01048">
    <property type="entry name" value="PNP_UDP_1"/>
    <property type="match status" value="1"/>
</dbReference>
<dbReference type="InterPro" id="IPR000845">
    <property type="entry name" value="Nucleoside_phosphorylase_d"/>
</dbReference>
<comment type="caution">
    <text evidence="2">The sequence shown here is derived from an EMBL/GenBank/DDBJ whole genome shotgun (WGS) entry which is preliminary data.</text>
</comment>
<feature type="domain" description="Nucleoside phosphorylase" evidence="1">
    <location>
        <begin position="103"/>
        <end position="160"/>
    </location>
</feature>
<organism evidence="2 3">
    <name type="scientific">Nocardioides cavernae</name>
    <dbReference type="NCBI Taxonomy" id="1921566"/>
    <lineage>
        <taxon>Bacteria</taxon>
        <taxon>Bacillati</taxon>
        <taxon>Actinomycetota</taxon>
        <taxon>Actinomycetes</taxon>
        <taxon>Propionibacteriales</taxon>
        <taxon>Nocardioidaceae</taxon>
        <taxon>Nocardioides</taxon>
    </lineage>
</organism>
<gene>
    <name evidence="2" type="ORF">IEZ26_21910</name>
</gene>
<sequence length="182" mass="18780">MTDRVLVVSATAAEAAHVPADLPLVITGLGKTAAAAATARALASYDDLAGLTVVNIGTAGALRPGLTGLFEPGTVLNHDISADLIRALGYDPQERLEVGGSDVVLATGDVFVSDPAVRDALAERAHLVDMEGYAVAWAAREAGVPVRLVKHVSDSADESALDWASMVEVSALALGEWLRTQV</sequence>
<keyword evidence="3" id="KW-1185">Reference proteome</keyword>
<accession>A0ABR8NGN7</accession>
<dbReference type="Proteomes" id="UP000618818">
    <property type="component" value="Unassembled WGS sequence"/>
</dbReference>
<dbReference type="RefSeq" id="WP_191197151.1">
    <property type="nucleotide sequence ID" value="NZ_JACXYZ010000005.1"/>
</dbReference>
<dbReference type="SUPFAM" id="SSF53167">
    <property type="entry name" value="Purine and uridine phosphorylases"/>
    <property type="match status" value="1"/>
</dbReference>
<dbReference type="EMBL" id="JACXYZ010000005">
    <property type="protein sequence ID" value="MBD3927293.1"/>
    <property type="molecule type" value="Genomic_DNA"/>
</dbReference>
<protein>
    <submittedName>
        <fullName evidence="2">Nucleosidase</fullName>
    </submittedName>
</protein>
<evidence type="ECO:0000259" key="1">
    <source>
        <dbReference type="Pfam" id="PF01048"/>
    </source>
</evidence>
<reference evidence="2 3" key="1">
    <citation type="submission" date="2020-09" db="EMBL/GenBank/DDBJ databases">
        <title>novel species in genus Nocardioides.</title>
        <authorList>
            <person name="Zhang G."/>
        </authorList>
    </citation>
    <scope>NUCLEOTIDE SEQUENCE [LARGE SCALE GENOMIC DNA]</scope>
    <source>
        <strain evidence="2 3">KCTC 39551</strain>
    </source>
</reference>
<name>A0ABR8NGN7_9ACTN</name>
<evidence type="ECO:0000313" key="3">
    <source>
        <dbReference type="Proteomes" id="UP000618818"/>
    </source>
</evidence>
<proteinExistence type="predicted"/>
<evidence type="ECO:0000313" key="2">
    <source>
        <dbReference type="EMBL" id="MBD3927293.1"/>
    </source>
</evidence>
<dbReference type="NCBIfam" id="NF004168">
    <property type="entry name" value="PRK05634.1"/>
    <property type="match status" value="1"/>
</dbReference>
<dbReference type="Gene3D" id="3.40.50.1580">
    <property type="entry name" value="Nucleoside phosphorylase domain"/>
    <property type="match status" value="1"/>
</dbReference>